<dbReference type="PROSITE" id="PS50157">
    <property type="entry name" value="ZINC_FINGER_C2H2_2"/>
    <property type="match status" value="1"/>
</dbReference>
<dbReference type="InterPro" id="IPR036397">
    <property type="entry name" value="RNaseH_sf"/>
</dbReference>
<keyword evidence="1" id="KW-0479">Metal-binding</keyword>
<accession>S9V1M1</accession>
<name>S9V1M1_9TRYP</name>
<dbReference type="InterPro" id="IPR012337">
    <property type="entry name" value="RNaseH-like_sf"/>
</dbReference>
<keyword evidence="1" id="KW-0862">Zinc</keyword>
<feature type="region of interest" description="Disordered" evidence="2">
    <location>
        <begin position="435"/>
        <end position="454"/>
    </location>
</feature>
<evidence type="ECO:0000256" key="1">
    <source>
        <dbReference type="PROSITE-ProRule" id="PRU00042"/>
    </source>
</evidence>
<dbReference type="AlphaFoldDB" id="S9V1M1"/>
<feature type="region of interest" description="Disordered" evidence="2">
    <location>
        <begin position="486"/>
        <end position="533"/>
    </location>
</feature>
<dbReference type="GO" id="GO:0003676">
    <property type="term" value="F:nucleic acid binding"/>
    <property type="evidence" value="ECO:0007669"/>
    <property type="project" value="InterPro"/>
</dbReference>
<reference evidence="5 6" key="1">
    <citation type="journal article" date="2013" name="PLoS ONE">
        <title>Predicting the Proteins of Angomonas deanei, Strigomonas culicis and Their Respective Endosymbionts Reveals New Aspects of the Trypanosomatidae Family.</title>
        <authorList>
            <person name="Motta M.C."/>
            <person name="Martins A.C."/>
            <person name="de Souza S.S."/>
            <person name="Catta-Preta C.M."/>
            <person name="Silva R."/>
            <person name="Klein C.C."/>
            <person name="de Almeida L.G."/>
            <person name="de Lima Cunha O."/>
            <person name="Ciapina L.P."/>
            <person name="Brocchi M."/>
            <person name="Colabardini A.C."/>
            <person name="de Araujo Lima B."/>
            <person name="Machado C.R."/>
            <person name="de Almeida Soares C.M."/>
            <person name="Probst C.M."/>
            <person name="de Menezes C.B."/>
            <person name="Thompson C.E."/>
            <person name="Bartholomeu D.C."/>
            <person name="Gradia D.F."/>
            <person name="Pavoni D.P."/>
            <person name="Grisard E.C."/>
            <person name="Fantinatti-Garboggini F."/>
            <person name="Marchini F.K."/>
            <person name="Rodrigues-Luiz G.F."/>
            <person name="Wagner G."/>
            <person name="Goldman G.H."/>
            <person name="Fietto J.L."/>
            <person name="Elias M.C."/>
            <person name="Goldman M.H."/>
            <person name="Sagot M.F."/>
            <person name="Pereira M."/>
            <person name="Stoco P.H."/>
            <person name="de Mendonca-Neto R.P."/>
            <person name="Teixeira S.M."/>
            <person name="Maciel T.E."/>
            <person name="de Oliveira Mendes T.A."/>
            <person name="Urmenyi T.P."/>
            <person name="de Souza W."/>
            <person name="Schenkman S."/>
            <person name="de Vasconcelos A.T."/>
        </authorList>
    </citation>
    <scope>NUCLEOTIDE SEQUENCE [LARGE SCALE GENOMIC DNA]</scope>
</reference>
<evidence type="ECO:0000313" key="5">
    <source>
        <dbReference type="EMBL" id="EPY20796.1"/>
    </source>
</evidence>
<evidence type="ECO:0000259" key="4">
    <source>
        <dbReference type="PROSITE" id="PS50879"/>
    </source>
</evidence>
<feature type="domain" description="C2H2-type" evidence="3">
    <location>
        <begin position="545"/>
        <end position="568"/>
    </location>
</feature>
<dbReference type="OrthoDB" id="277731at2759"/>
<dbReference type="Gene3D" id="3.30.420.10">
    <property type="entry name" value="Ribonuclease H-like superfamily/Ribonuclease H"/>
    <property type="match status" value="1"/>
</dbReference>
<dbReference type="Proteomes" id="UP000015354">
    <property type="component" value="Unassembled WGS sequence"/>
</dbReference>
<feature type="domain" description="RNase H type-1" evidence="4">
    <location>
        <begin position="198"/>
        <end position="342"/>
    </location>
</feature>
<feature type="compositionally biased region" description="Low complexity" evidence="2">
    <location>
        <begin position="487"/>
        <end position="497"/>
    </location>
</feature>
<proteinExistence type="predicted"/>
<dbReference type="PROSITE" id="PS00028">
    <property type="entry name" value="ZINC_FINGER_C2H2_1"/>
    <property type="match status" value="1"/>
</dbReference>
<dbReference type="GO" id="GO:0008270">
    <property type="term" value="F:zinc ion binding"/>
    <property type="evidence" value="ECO:0007669"/>
    <property type="project" value="UniProtKB-KW"/>
</dbReference>
<dbReference type="InterPro" id="IPR002156">
    <property type="entry name" value="RNaseH_domain"/>
</dbReference>
<dbReference type="SUPFAM" id="SSF53098">
    <property type="entry name" value="Ribonuclease H-like"/>
    <property type="match status" value="1"/>
</dbReference>
<dbReference type="PROSITE" id="PS50879">
    <property type="entry name" value="RNASE_H_1"/>
    <property type="match status" value="1"/>
</dbReference>
<keyword evidence="6" id="KW-1185">Reference proteome</keyword>
<evidence type="ECO:0000313" key="6">
    <source>
        <dbReference type="Proteomes" id="UP000015354"/>
    </source>
</evidence>
<dbReference type="EMBL" id="ATMH01008831">
    <property type="protein sequence ID" value="EPY20796.1"/>
    <property type="molecule type" value="Genomic_DNA"/>
</dbReference>
<dbReference type="GO" id="GO:0004523">
    <property type="term" value="F:RNA-DNA hybrid ribonuclease activity"/>
    <property type="evidence" value="ECO:0007669"/>
    <property type="project" value="InterPro"/>
</dbReference>
<sequence>MQKNIARVVQSARKQLLRLSAVSSSTWGPKAEIMRPFYLALVESILLYAIPAWWKRTPPSQRKQLAQVQRKGASIISGVPSNASTEDLLREAYLQPLEITAAIRSIEYYLKAKTRGGLLAEGAKLQFDDDGTVQSYLNSVRAHYQKIDTYGTRLGPETLEPGRRPYFATTAPGGLSANEATEEAKKQANEERIASKLGTCAYSLWTDGSAVLEEGSCGAAILYDAEQKVVQKASRGAGMLACSYRAECVAMEVGLRMLWDTLPKVRKRKRLKVAVFTDSLSLLMALETGPVNAGEGILRRIWRRILRLMRRKHVHFSFQFIFAHTEIAMHDAVDDLAKKGRKFNSQNVPAWITDIVTSIKRVRVRPALALMSQPQTHRQKMTEGSAPHAANARLTRSGEVMLAQFRCGSSTKFGIFQRILEHSTEAECRWCKEAAEKAPASKRPRSPRVTLEVVGEKAAEDEDAVSVLSEGASSTSTVRHIVKAIDQATQPPQTAASPSPPRKQKRTGTTPAEEVQASSPTVKDQAEPPEQPAPFCRAARTEQRVFCPECYSVFSCRSSLVKHLKTMHDVPAKSANHRAGSSLAAPQDKW</sequence>
<evidence type="ECO:0000259" key="3">
    <source>
        <dbReference type="PROSITE" id="PS50157"/>
    </source>
</evidence>
<comment type="caution">
    <text evidence="5">The sequence shown here is derived from an EMBL/GenBank/DDBJ whole genome shotgun (WGS) entry which is preliminary data.</text>
</comment>
<evidence type="ECO:0000256" key="2">
    <source>
        <dbReference type="SAM" id="MobiDB-lite"/>
    </source>
</evidence>
<organism evidence="5 6">
    <name type="scientific">Strigomonas culicis</name>
    <dbReference type="NCBI Taxonomy" id="28005"/>
    <lineage>
        <taxon>Eukaryota</taxon>
        <taxon>Discoba</taxon>
        <taxon>Euglenozoa</taxon>
        <taxon>Kinetoplastea</taxon>
        <taxon>Metakinetoplastina</taxon>
        <taxon>Trypanosomatida</taxon>
        <taxon>Trypanosomatidae</taxon>
        <taxon>Strigomonadinae</taxon>
        <taxon>Strigomonas</taxon>
    </lineage>
</organism>
<gene>
    <name evidence="5" type="ORF">STCU_08831</name>
</gene>
<protein>
    <recommendedName>
        <fullName evidence="7">C2H2-type domain-containing protein</fullName>
    </recommendedName>
</protein>
<dbReference type="InterPro" id="IPR013087">
    <property type="entry name" value="Znf_C2H2_type"/>
</dbReference>
<keyword evidence="1" id="KW-0863">Zinc-finger</keyword>
<evidence type="ECO:0008006" key="7">
    <source>
        <dbReference type="Google" id="ProtNLM"/>
    </source>
</evidence>